<feature type="coiled-coil region" evidence="1">
    <location>
        <begin position="474"/>
        <end position="501"/>
    </location>
</feature>
<dbReference type="Gene3D" id="3.40.50.150">
    <property type="entry name" value="Vaccinia Virus protein VP39"/>
    <property type="match status" value="1"/>
</dbReference>
<proteinExistence type="predicted"/>
<gene>
    <name evidence="3" type="ordered locus">Thicy_0374</name>
</gene>
<sequence>MSDWTSGYVADIGYTYGYYKELNPLRMRLALLNAGIEPPKVTTACELGFGQGLSAAIHASAAVPQWWGNDFLPSQALFAQNLVNTSGANAQFTDESFAEFLARDDLPKFDFICLHGVWTWVSAENRQLIMAFIKKNLKVGGVVYVSYNTQVGWAQIMPLRRLLVQHTQRMGAAGEGSAQRIRQALQFADQVIKTHPLHATANSQVAPKLQELLGQDPHYLAHEYFNRDWQPMDFADMAEVMAEAKLDYASSASYLDLIEAINLSAEQQQLLNQIDDIALKENTRDFCVDKKFRKDYWIKGAQNLNPVEVVNALRAERVVMTKPRGAISLVLEGALGIADLAADIYNPILDYLADYQVHTLGEIEQALASHGKIGLQEIVQAMFIFTHRGEIQSAQSDEAIAAVQGRCDKFNQALLTKAHGSASIYFLACPVTGGGIEVARFSQLFLQGYQQGQTSAEDLAKYVWAILEPLGEGVMKYGRTLESAEDNLAELTQRATHFLEREYPMLKALGVG</sequence>
<dbReference type="AlphaFoldDB" id="F6DAQ6"/>
<keyword evidence="3" id="KW-0808">Transferase</keyword>
<dbReference type="EMBL" id="CP002776">
    <property type="protein sequence ID" value="AEG31149.1"/>
    <property type="molecule type" value="Genomic_DNA"/>
</dbReference>
<dbReference type="KEGG" id="tcy:Thicy_0374"/>
<dbReference type="GO" id="GO:0008168">
    <property type="term" value="F:methyltransferase activity"/>
    <property type="evidence" value="ECO:0007669"/>
    <property type="project" value="UniProtKB-KW"/>
</dbReference>
<keyword evidence="3" id="KW-0489">Methyltransferase</keyword>
<dbReference type="Proteomes" id="UP000009232">
    <property type="component" value="Chromosome"/>
</dbReference>
<keyword evidence="1" id="KW-0175">Coiled coil</keyword>
<dbReference type="Pfam" id="PF10119">
    <property type="entry name" value="MethyTransf_Reg"/>
    <property type="match status" value="1"/>
</dbReference>
<dbReference type="CDD" id="cd02440">
    <property type="entry name" value="AdoMet_MTases"/>
    <property type="match status" value="1"/>
</dbReference>
<dbReference type="STRING" id="717773.Thicy_0374"/>
<dbReference type="SUPFAM" id="SSF53335">
    <property type="entry name" value="S-adenosyl-L-methionine-dependent methyltransferases"/>
    <property type="match status" value="1"/>
</dbReference>
<reference evidence="3 4" key="1">
    <citation type="submission" date="2011-05" db="EMBL/GenBank/DDBJ databases">
        <title>Complete sequence of Thioalkalimicrobium cyclicum ALM1.</title>
        <authorList>
            <consortium name="US DOE Joint Genome Institute"/>
            <person name="Lucas S."/>
            <person name="Han J."/>
            <person name="Lapidus A."/>
            <person name="Cheng J.-F."/>
            <person name="Goodwin L."/>
            <person name="Pitluck S."/>
            <person name="Peters L."/>
            <person name="Mikhailova N."/>
            <person name="Davenport K."/>
            <person name="Han C."/>
            <person name="Tapia R."/>
            <person name="Land M."/>
            <person name="Hauser L."/>
            <person name="Kyrpides N."/>
            <person name="Ivanova N."/>
            <person name="Pagani I."/>
            <person name="Kappler U."/>
            <person name="Woyke T."/>
        </authorList>
    </citation>
    <scope>NUCLEOTIDE SEQUENCE [LARGE SCALE GENOMIC DNA]</scope>
    <source>
        <strain evidence="4">DSM 14477 / JCM 11371 / ALM1</strain>
    </source>
</reference>
<dbReference type="GO" id="GO:0032259">
    <property type="term" value="P:methylation"/>
    <property type="evidence" value="ECO:0007669"/>
    <property type="project" value="UniProtKB-KW"/>
</dbReference>
<evidence type="ECO:0000256" key="1">
    <source>
        <dbReference type="SAM" id="Coils"/>
    </source>
</evidence>
<organism evidence="3 4">
    <name type="scientific">Thiomicrospira cyclica (strain DSM 14477 / JCM 11371 / ALM1)</name>
    <name type="common">Thioalkalimicrobium cyclicum</name>
    <dbReference type="NCBI Taxonomy" id="717773"/>
    <lineage>
        <taxon>Bacteria</taxon>
        <taxon>Pseudomonadati</taxon>
        <taxon>Pseudomonadota</taxon>
        <taxon>Gammaproteobacteria</taxon>
        <taxon>Thiotrichales</taxon>
        <taxon>Piscirickettsiaceae</taxon>
        <taxon>Thiomicrospira</taxon>
    </lineage>
</organism>
<keyword evidence="4" id="KW-1185">Reference proteome</keyword>
<dbReference type="OrthoDB" id="323463at2"/>
<dbReference type="InterPro" id="IPR029063">
    <property type="entry name" value="SAM-dependent_MTases_sf"/>
</dbReference>
<accession>F6DAQ6</accession>
<evidence type="ECO:0000259" key="2">
    <source>
        <dbReference type="Pfam" id="PF10119"/>
    </source>
</evidence>
<dbReference type="RefSeq" id="WP_013834930.1">
    <property type="nucleotide sequence ID" value="NC_015581.1"/>
</dbReference>
<name>F6DAQ6_THICA</name>
<dbReference type="HOGENOM" id="CLU_032787_1_0_6"/>
<dbReference type="InterPro" id="IPR018773">
    <property type="entry name" value="MeTrfase_reg_dom_prd"/>
</dbReference>
<evidence type="ECO:0000313" key="3">
    <source>
        <dbReference type="EMBL" id="AEG31149.1"/>
    </source>
</evidence>
<evidence type="ECO:0000313" key="4">
    <source>
        <dbReference type="Proteomes" id="UP000009232"/>
    </source>
</evidence>
<dbReference type="eggNOG" id="COG0500">
    <property type="taxonomic scope" value="Bacteria"/>
</dbReference>
<protein>
    <submittedName>
        <fullName evidence="3">Methyltransferase regulatory domain-containing protein</fullName>
    </submittedName>
</protein>
<feature type="domain" description="Methyltransferase regulatory" evidence="2">
    <location>
        <begin position="216"/>
        <end position="299"/>
    </location>
</feature>